<evidence type="ECO:0000313" key="2">
    <source>
        <dbReference type="Proteomes" id="UP000029843"/>
    </source>
</evidence>
<protein>
    <submittedName>
        <fullName evidence="1">Uncharacterized protein</fullName>
    </submittedName>
</protein>
<comment type="caution">
    <text evidence="1">The sequence shown here is derived from an EMBL/GenBank/DDBJ whole genome shotgun (WGS) entry which is preliminary data.</text>
</comment>
<name>A0A099KB89_COLPS</name>
<dbReference type="Proteomes" id="UP000029843">
    <property type="component" value="Unassembled WGS sequence"/>
</dbReference>
<dbReference type="PATRIC" id="fig|28229.4.peg.4227"/>
<reference evidence="1 2" key="1">
    <citation type="submission" date="2014-08" db="EMBL/GenBank/DDBJ databases">
        <title>Genomic and Phenotypic Diversity of Colwellia psychrerythraea strains from Disparate Marine Basins.</title>
        <authorList>
            <person name="Techtmann S.M."/>
            <person name="Stelling S.C."/>
            <person name="Utturkar S.M."/>
            <person name="Alshibli N."/>
            <person name="Harris A."/>
            <person name="Brown S.D."/>
            <person name="Hazen T.C."/>
        </authorList>
    </citation>
    <scope>NUCLEOTIDE SEQUENCE [LARGE SCALE GENOMIC DNA]</scope>
    <source>
        <strain evidence="1 2">ND2E</strain>
    </source>
</reference>
<sequence>MKSMNKNVVSGHLPLSHMTYVDSEIDVNKAKSLVVYHYVLSKSYRWKEWQSQLDDQLSDKFYPYLMKSHQGQFGLFVAVDNELEAAPKILNGDGIEVEPLKVEYASELNPIWIRLIMRKTRAFGAHCIGSHTLGRPIMQVDIWRGKSGSGINSISLDCRTQMLKDRSATEVVLFHENLPLREVDDLNSASGKKISLWVYRDKKVLMRWFPEHTKKPAGPVYREIQKNKNKRTQRAFIDVSSKRGFEKSWPWILKPIQDEFIREAGRFGFKLKAKILNLKPLPLNTKYKSNKTKSSFSSLNLEKNIDVIDLRVSESVSGEDIVAKLQSLLEAKSLGSKLTLLPEVTPENINEYEFKSTQRILVLLDQKPNIVDDRYPLTIGLRRKVACQHINVNPHDLSSDSIVDNLLVQQTDKETGKESLILQTDSTYFEYSLEQFETKENKSALLRNAEIVVKELELKSLLLNSSTSIAQSLPEQASFLNENLVVITDGYLFTVKSDRPILLPFNPSTPEKVSKCDSVLKEYGLSVALLLASLQKEWPYNYRPEVVMQGFGSPAEKLVRFARRLTFIIEKNNGVSVMFQDPKYDTPHMLPLGLNEVKEILNKQEISFKLGKWLLPNKDSLQQSISELVEEEVLKKGLATKLLEELDKLLLFWNNTLRELLLLGNDESLYKDIKKSVFKKWRIDKNLTLPEGEKKERADTQLIGAWDELLSRVLDLPLKDIKGWLRNVPGIQRLWYDDEQHYFIVGGLASPKSKIIRQPSIRQWHSLQGRFNPELIAALVDVDWVRVNQLAGNPCVATLIKRWRECQSEPEQALGLDFV</sequence>
<dbReference type="RefSeq" id="WP_033095744.1">
    <property type="nucleotide sequence ID" value="NZ_JQED01000055.1"/>
</dbReference>
<dbReference type="EMBL" id="JQED01000055">
    <property type="protein sequence ID" value="KGJ87332.1"/>
    <property type="molecule type" value="Genomic_DNA"/>
</dbReference>
<proteinExistence type="predicted"/>
<accession>A0A099KB89</accession>
<dbReference type="AlphaFoldDB" id="A0A099KB89"/>
<organism evidence="1 2">
    <name type="scientific">Colwellia psychrerythraea</name>
    <name type="common">Vibrio psychroerythus</name>
    <dbReference type="NCBI Taxonomy" id="28229"/>
    <lineage>
        <taxon>Bacteria</taxon>
        <taxon>Pseudomonadati</taxon>
        <taxon>Pseudomonadota</taxon>
        <taxon>Gammaproteobacteria</taxon>
        <taxon>Alteromonadales</taxon>
        <taxon>Colwelliaceae</taxon>
        <taxon>Colwellia</taxon>
    </lineage>
</organism>
<evidence type="ECO:0000313" key="1">
    <source>
        <dbReference type="EMBL" id="KGJ87332.1"/>
    </source>
</evidence>
<gene>
    <name evidence="1" type="ORF">ND2E_0739</name>
</gene>